<gene>
    <name evidence="7" type="ORF">L1049_008637</name>
</gene>
<dbReference type="GO" id="GO:0005524">
    <property type="term" value="F:ATP binding"/>
    <property type="evidence" value="ECO:0007669"/>
    <property type="project" value="UniProtKB-KW"/>
</dbReference>
<evidence type="ECO:0000256" key="4">
    <source>
        <dbReference type="ARBA" id="ARBA00022840"/>
    </source>
</evidence>
<dbReference type="Gene3D" id="3.40.50.300">
    <property type="entry name" value="P-loop containing nucleotide triphosphate hydrolases"/>
    <property type="match status" value="1"/>
</dbReference>
<dbReference type="PRINTS" id="PR00364">
    <property type="entry name" value="DISEASERSIST"/>
</dbReference>
<accession>A0AAP0X5R9</accession>
<dbReference type="SUPFAM" id="SSF52540">
    <property type="entry name" value="P-loop containing nucleoside triphosphate hydrolases"/>
    <property type="match status" value="1"/>
</dbReference>
<proteinExistence type="predicted"/>
<comment type="caution">
    <text evidence="7">The sequence shown here is derived from an EMBL/GenBank/DDBJ whole genome shotgun (WGS) entry which is preliminary data.</text>
</comment>
<dbReference type="PANTHER" id="PTHR36766">
    <property type="entry name" value="PLANT BROAD-SPECTRUM MILDEW RESISTANCE PROTEIN RPW8"/>
    <property type="match status" value="1"/>
</dbReference>
<protein>
    <recommendedName>
        <fullName evidence="9">Disease resistance protein RGA3</fullName>
    </recommendedName>
</protein>
<dbReference type="InterPro" id="IPR027417">
    <property type="entry name" value="P-loop_NTPase"/>
</dbReference>
<dbReference type="EMBL" id="JBBPBK010000002">
    <property type="protein sequence ID" value="KAK9290467.1"/>
    <property type="molecule type" value="Genomic_DNA"/>
</dbReference>
<feature type="domain" description="Disease resistance N-terminal" evidence="6">
    <location>
        <begin position="12"/>
        <end position="95"/>
    </location>
</feature>
<dbReference type="FunFam" id="3.40.50.300:FF:001091">
    <property type="entry name" value="Probable disease resistance protein At1g61300"/>
    <property type="match status" value="1"/>
</dbReference>
<evidence type="ECO:0000256" key="2">
    <source>
        <dbReference type="ARBA" id="ARBA00022741"/>
    </source>
</evidence>
<dbReference type="Pfam" id="PF18052">
    <property type="entry name" value="Rx_N"/>
    <property type="match status" value="1"/>
</dbReference>
<dbReference type="InterPro" id="IPR042197">
    <property type="entry name" value="Apaf_helical"/>
</dbReference>
<dbReference type="InterPro" id="IPR041118">
    <property type="entry name" value="Rx_N"/>
</dbReference>
<reference evidence="7 8" key="1">
    <citation type="journal article" date="2024" name="Plant J.">
        <title>Genome sequences and population genomics reveal climatic adaptation and genomic divergence between two closely related sweetgum species.</title>
        <authorList>
            <person name="Xu W.Q."/>
            <person name="Ren C.Q."/>
            <person name="Zhang X.Y."/>
            <person name="Comes H.P."/>
            <person name="Liu X.H."/>
            <person name="Li Y.G."/>
            <person name="Kettle C.J."/>
            <person name="Jalonen R."/>
            <person name="Gaisberger H."/>
            <person name="Ma Y.Z."/>
            <person name="Qiu Y.X."/>
        </authorList>
    </citation>
    <scope>NUCLEOTIDE SEQUENCE [LARGE SCALE GENOMIC DNA]</scope>
    <source>
        <strain evidence="7">Hangzhou</strain>
    </source>
</reference>
<dbReference type="InterPro" id="IPR038005">
    <property type="entry name" value="RX-like_CC"/>
</dbReference>
<evidence type="ECO:0000259" key="5">
    <source>
        <dbReference type="Pfam" id="PF00931"/>
    </source>
</evidence>
<evidence type="ECO:0000259" key="6">
    <source>
        <dbReference type="Pfam" id="PF18052"/>
    </source>
</evidence>
<dbReference type="Gene3D" id="1.10.8.430">
    <property type="entry name" value="Helical domain of apoptotic protease-activating factors"/>
    <property type="match status" value="1"/>
</dbReference>
<name>A0AAP0X5R9_LIQFO</name>
<dbReference type="GO" id="GO:0043531">
    <property type="term" value="F:ADP binding"/>
    <property type="evidence" value="ECO:0007669"/>
    <property type="project" value="InterPro"/>
</dbReference>
<sequence length="435" mass="49560">MGETFAFNVADKVLGKLGSFALEEVCLAWGLESELEKLKSTISTIQSVLLDAEEKQAKNRQLRNWLGKLKDALYDADDVLDEFHYEALRSQGPNRGGIKGEVRHLFARSNPLAFRFKMGHKIEGIRQRFKEIAAEKADFHLTEQVFDRGVIHGEREMTHSFVLASDVIGRDDDKENIVELLMLQVDGENVSVIPIVGIGGLGKTTLTKLVYNDERVVEHFELRMWICVSENFDVTKLTKEIIKSAKPDENCNDLTIDLLQSCLRRTLDNKMFLLILDDVWNNDRDKWIELKIFLIGGARGSKIVVTTQSQSIASFMGTTINPYNLKGLPHEECLSLFAKWAFNEGEEKLYPNLLKIGEEIVKKCGGVPLAIKTLGSLLYSKRNDECEWTYVKDNEIWKLPQKETEILPALKLSYDAMPPHLKAMFFFLFNIPKRS</sequence>
<evidence type="ECO:0000256" key="1">
    <source>
        <dbReference type="ARBA" id="ARBA00022737"/>
    </source>
</evidence>
<dbReference type="PANTHER" id="PTHR36766:SF61">
    <property type="entry name" value="NB-ARC DOMAIN DISEASE RESISTANCE PROTEIN"/>
    <property type="match status" value="1"/>
</dbReference>
<keyword evidence="1" id="KW-0677">Repeat</keyword>
<evidence type="ECO:0000256" key="3">
    <source>
        <dbReference type="ARBA" id="ARBA00022821"/>
    </source>
</evidence>
<dbReference type="Proteomes" id="UP001415857">
    <property type="component" value="Unassembled WGS sequence"/>
</dbReference>
<dbReference type="AlphaFoldDB" id="A0AAP0X5R9"/>
<dbReference type="Gene3D" id="1.20.5.4130">
    <property type="match status" value="1"/>
</dbReference>
<evidence type="ECO:0008006" key="9">
    <source>
        <dbReference type="Google" id="ProtNLM"/>
    </source>
</evidence>
<evidence type="ECO:0000313" key="8">
    <source>
        <dbReference type="Proteomes" id="UP001415857"/>
    </source>
</evidence>
<evidence type="ECO:0000313" key="7">
    <source>
        <dbReference type="EMBL" id="KAK9290467.1"/>
    </source>
</evidence>
<keyword evidence="4" id="KW-0067">ATP-binding</keyword>
<keyword evidence="2" id="KW-0547">Nucleotide-binding</keyword>
<dbReference type="InterPro" id="IPR002182">
    <property type="entry name" value="NB-ARC"/>
</dbReference>
<dbReference type="GO" id="GO:0006952">
    <property type="term" value="P:defense response"/>
    <property type="evidence" value="ECO:0007669"/>
    <property type="project" value="UniProtKB-KW"/>
</dbReference>
<keyword evidence="8" id="KW-1185">Reference proteome</keyword>
<dbReference type="Pfam" id="PF00931">
    <property type="entry name" value="NB-ARC"/>
    <property type="match status" value="1"/>
</dbReference>
<feature type="domain" description="NB-ARC" evidence="5">
    <location>
        <begin position="171"/>
        <end position="344"/>
    </location>
</feature>
<organism evidence="7 8">
    <name type="scientific">Liquidambar formosana</name>
    <name type="common">Formosan gum</name>
    <dbReference type="NCBI Taxonomy" id="63359"/>
    <lineage>
        <taxon>Eukaryota</taxon>
        <taxon>Viridiplantae</taxon>
        <taxon>Streptophyta</taxon>
        <taxon>Embryophyta</taxon>
        <taxon>Tracheophyta</taxon>
        <taxon>Spermatophyta</taxon>
        <taxon>Magnoliopsida</taxon>
        <taxon>eudicotyledons</taxon>
        <taxon>Gunneridae</taxon>
        <taxon>Pentapetalae</taxon>
        <taxon>Saxifragales</taxon>
        <taxon>Altingiaceae</taxon>
        <taxon>Liquidambar</taxon>
    </lineage>
</organism>
<keyword evidence="3" id="KW-0611">Plant defense</keyword>
<dbReference type="CDD" id="cd14798">
    <property type="entry name" value="RX-CC_like"/>
    <property type="match status" value="1"/>
</dbReference>